<dbReference type="InterPro" id="IPR005123">
    <property type="entry name" value="Oxoglu/Fe-dep_dioxygenase_dom"/>
</dbReference>
<dbReference type="GO" id="GO:0031418">
    <property type="term" value="F:L-ascorbic acid binding"/>
    <property type="evidence" value="ECO:0007669"/>
    <property type="project" value="UniProtKB-KW"/>
</dbReference>
<dbReference type="AlphaFoldDB" id="A0A5N6QCX0"/>
<gene>
    <name evidence="9" type="ORF">FH972_001043</name>
</gene>
<reference evidence="9 10" key="1">
    <citation type="submission" date="2019-06" db="EMBL/GenBank/DDBJ databases">
        <title>A chromosomal-level reference genome of Carpinus fangiana (Coryloideae, Betulaceae).</title>
        <authorList>
            <person name="Yang X."/>
            <person name="Wang Z."/>
            <person name="Zhang L."/>
            <person name="Hao G."/>
            <person name="Liu J."/>
            <person name="Yang Y."/>
        </authorList>
    </citation>
    <scope>NUCLEOTIDE SEQUENCE [LARGE SCALE GENOMIC DNA]</scope>
    <source>
        <strain evidence="9">Cfa_2016G</strain>
        <tissue evidence="9">Leaf</tissue>
    </source>
</reference>
<dbReference type="InterPro" id="IPR050295">
    <property type="entry name" value="Plant_2OG-oxidoreductases"/>
</dbReference>
<keyword evidence="4 6" id="KW-0560">Oxidoreductase</keyword>
<dbReference type="Proteomes" id="UP000327013">
    <property type="component" value="Chromosome 1"/>
</dbReference>
<dbReference type="Pfam" id="PF14226">
    <property type="entry name" value="DIOX_N"/>
    <property type="match status" value="1"/>
</dbReference>
<accession>A0A5N6QCX0</accession>
<dbReference type="OrthoDB" id="288590at2759"/>
<dbReference type="GO" id="GO:0046872">
    <property type="term" value="F:metal ion binding"/>
    <property type="evidence" value="ECO:0007669"/>
    <property type="project" value="UniProtKB-KW"/>
</dbReference>
<evidence type="ECO:0000256" key="5">
    <source>
        <dbReference type="ARBA" id="ARBA00023004"/>
    </source>
</evidence>
<keyword evidence="2 6" id="KW-0479">Metal-binding</keyword>
<comment type="similarity">
    <text evidence="1 6">Belongs to the iron/ascorbate-dependent oxidoreductase family.</text>
</comment>
<evidence type="ECO:0000256" key="4">
    <source>
        <dbReference type="ARBA" id="ARBA00023002"/>
    </source>
</evidence>
<dbReference type="Pfam" id="PF03171">
    <property type="entry name" value="2OG-FeII_Oxy"/>
    <property type="match status" value="1"/>
</dbReference>
<evidence type="ECO:0000259" key="8">
    <source>
        <dbReference type="PROSITE" id="PS51471"/>
    </source>
</evidence>
<evidence type="ECO:0000256" key="1">
    <source>
        <dbReference type="ARBA" id="ARBA00008056"/>
    </source>
</evidence>
<organism evidence="9 10">
    <name type="scientific">Carpinus fangiana</name>
    <dbReference type="NCBI Taxonomy" id="176857"/>
    <lineage>
        <taxon>Eukaryota</taxon>
        <taxon>Viridiplantae</taxon>
        <taxon>Streptophyta</taxon>
        <taxon>Embryophyta</taxon>
        <taxon>Tracheophyta</taxon>
        <taxon>Spermatophyta</taxon>
        <taxon>Magnoliopsida</taxon>
        <taxon>eudicotyledons</taxon>
        <taxon>Gunneridae</taxon>
        <taxon>Pentapetalae</taxon>
        <taxon>rosids</taxon>
        <taxon>fabids</taxon>
        <taxon>Fagales</taxon>
        <taxon>Betulaceae</taxon>
        <taxon>Carpinus</taxon>
    </lineage>
</organism>
<dbReference type="InterPro" id="IPR026992">
    <property type="entry name" value="DIOX_N"/>
</dbReference>
<evidence type="ECO:0000313" key="9">
    <source>
        <dbReference type="EMBL" id="KAE7996311.1"/>
    </source>
</evidence>
<keyword evidence="5 6" id="KW-0408">Iron</keyword>
<name>A0A5N6QCX0_9ROSI</name>
<dbReference type="FunFam" id="2.60.120.330:FF:000001">
    <property type="entry name" value="Protein SRG1"/>
    <property type="match status" value="1"/>
</dbReference>
<evidence type="ECO:0000256" key="7">
    <source>
        <dbReference type="SAM" id="Coils"/>
    </source>
</evidence>
<protein>
    <recommendedName>
        <fullName evidence="8">Fe2OG dioxygenase domain-containing protein</fullName>
    </recommendedName>
</protein>
<keyword evidence="10" id="KW-1185">Reference proteome</keyword>
<dbReference type="EMBL" id="CM017321">
    <property type="protein sequence ID" value="KAE7996311.1"/>
    <property type="molecule type" value="Genomic_DNA"/>
</dbReference>
<dbReference type="Gene3D" id="2.60.120.330">
    <property type="entry name" value="B-lactam Antibiotic, Isopenicillin N Synthase, Chain"/>
    <property type="match status" value="1"/>
</dbReference>
<feature type="domain" description="Fe2OG dioxygenase" evidence="8">
    <location>
        <begin position="206"/>
        <end position="306"/>
    </location>
</feature>
<dbReference type="PANTHER" id="PTHR47991">
    <property type="entry name" value="OXOGLUTARATE/IRON-DEPENDENT DIOXYGENASE"/>
    <property type="match status" value="1"/>
</dbReference>
<dbReference type="InterPro" id="IPR044861">
    <property type="entry name" value="IPNS-like_FE2OG_OXY"/>
</dbReference>
<dbReference type="InterPro" id="IPR027443">
    <property type="entry name" value="IPNS-like_sf"/>
</dbReference>
<evidence type="ECO:0000256" key="6">
    <source>
        <dbReference type="RuleBase" id="RU003682"/>
    </source>
</evidence>
<keyword evidence="7" id="KW-0175">Coiled coil</keyword>
<dbReference type="SUPFAM" id="SSF51197">
    <property type="entry name" value="Clavaminate synthase-like"/>
    <property type="match status" value="1"/>
</dbReference>
<feature type="coiled-coil region" evidence="7">
    <location>
        <begin position="170"/>
        <end position="202"/>
    </location>
</feature>
<dbReference type="GO" id="GO:0016491">
    <property type="term" value="F:oxidoreductase activity"/>
    <property type="evidence" value="ECO:0007669"/>
    <property type="project" value="UniProtKB-KW"/>
</dbReference>
<evidence type="ECO:0000256" key="3">
    <source>
        <dbReference type="ARBA" id="ARBA00022896"/>
    </source>
</evidence>
<keyword evidence="3" id="KW-0847">Vitamin C</keyword>
<proteinExistence type="inferred from homology"/>
<sequence length="363" mass="41222">MEQEKTWLGSSIPVPCVQELAKETTTRVPPRYVRCDQDPPNISESTASLPQVPVIDIQKLFSPEFMDSELEKLHNASKEWGFFQLINHGVSTSLLENIKLDIQEFFKLPMEEKKKYWQKPGELEGFGQAFVVSDEQKLDWGDMFALTTLPTHMRKPHLFPKLPLPFRDNLEAYSVELQDLAMKILELMAKALRVENNEMKDLFEDGWQTIRVNYYPPCPQPELVIGLNAHSDGVGLTILLQLNEMEGLQIRKDGMWIPVIPLPNAFVVNIGDILEIVTNGIYRSIEHRATVNSTKERLSLATFYSPKVEGDLGPAPSFITQESPALFQRIGVAEYFRKLASSKLSGKAYIDAMRIQNVEQKGS</sequence>
<dbReference type="PROSITE" id="PS51471">
    <property type="entry name" value="FE2OG_OXY"/>
    <property type="match status" value="1"/>
</dbReference>
<evidence type="ECO:0000313" key="10">
    <source>
        <dbReference type="Proteomes" id="UP000327013"/>
    </source>
</evidence>
<evidence type="ECO:0000256" key="2">
    <source>
        <dbReference type="ARBA" id="ARBA00022723"/>
    </source>
</evidence>